<dbReference type="SUPFAM" id="SSF55729">
    <property type="entry name" value="Acyl-CoA N-acyltransferases (Nat)"/>
    <property type="match status" value="1"/>
</dbReference>
<dbReference type="Pfam" id="PF00583">
    <property type="entry name" value="Acetyltransf_1"/>
    <property type="match status" value="1"/>
</dbReference>
<comment type="caution">
    <text evidence="6">The sequence shown here is derived from an EMBL/GenBank/DDBJ whole genome shotgun (WGS) entry which is preliminary data.</text>
</comment>
<dbReference type="Proteomes" id="UP000481852">
    <property type="component" value="Unassembled WGS sequence"/>
</dbReference>
<dbReference type="Gene3D" id="3.40.630.30">
    <property type="match status" value="1"/>
</dbReference>
<evidence type="ECO:0000313" key="7">
    <source>
        <dbReference type="Proteomes" id="UP000481852"/>
    </source>
</evidence>
<dbReference type="InterPro" id="IPR016181">
    <property type="entry name" value="Acyl_CoA_acyltransferase"/>
</dbReference>
<reference evidence="6 7" key="1">
    <citation type="submission" date="2019-08" db="EMBL/GenBank/DDBJ databases">
        <title>In-depth cultivation of the pig gut microbiome towards novel bacterial diversity and tailored functional studies.</title>
        <authorList>
            <person name="Wylensek D."/>
            <person name="Hitch T.C.A."/>
            <person name="Clavel T."/>
        </authorList>
    </citation>
    <scope>NUCLEOTIDE SEQUENCE [LARGE SCALE GENOMIC DNA]</scope>
    <source>
        <strain evidence="6 7">Oil+RF-744-WCA-WT-11</strain>
    </source>
</reference>
<keyword evidence="4" id="KW-0012">Acyltransferase</keyword>
<proteinExistence type="inferred from homology"/>
<sequence>MKILAIDSSGMPASAAVVEDGKLIAAYTVNYQKTHSQTLLPMIDELSRAIELDKTTLGAVAVSGGPGSFTGLRIGSATAKGIALALKIPIINVPTLEGLASNFHGCGELICPMMDARRTEVFSGVYTYQDDLSSVSPDKTSLVVLMDQKPVSVEKLCIRLNEMAEKTGKRLILLGDGCVKYRDILNEKLMVPYRIAPLNLLEQRAASVALRAEELLAAGRTETAEEHRPIYLRVSQAERVRSCRLAEKNPIRIRPAEEKDLPRIAVMEKLYFSLPWSEKMLRESLHQAQYTMLVAEDCTDGEFAGYVTLLNAAGEGNIMNVAVSDALRRQGIAGKLLTEAMRRGREQGISDYTLEVRKSNKAAVSLYEGLGFRTEGVRKDYYEQPREDALIMWKRKEN</sequence>
<dbReference type="RefSeq" id="WP_154526732.1">
    <property type="nucleotide sequence ID" value="NZ_JAQYJL010000023.1"/>
</dbReference>
<dbReference type="InterPro" id="IPR050680">
    <property type="entry name" value="YpeA/RimI_acetyltransf"/>
</dbReference>
<dbReference type="AlphaFoldDB" id="A0A6L5XAU9"/>
<keyword evidence="3 6" id="KW-0808">Transferase</keyword>
<gene>
    <name evidence="6" type="primary">tsaB</name>
    <name evidence="6" type="ORF">FYJ35_11555</name>
</gene>
<dbReference type="NCBIfam" id="TIGR01575">
    <property type="entry name" value="rimI"/>
    <property type="match status" value="1"/>
</dbReference>
<dbReference type="InterPro" id="IPR000905">
    <property type="entry name" value="Gcp-like_dom"/>
</dbReference>
<evidence type="ECO:0000313" key="6">
    <source>
        <dbReference type="EMBL" id="MSS15662.1"/>
    </source>
</evidence>
<dbReference type="NCBIfam" id="TIGR03725">
    <property type="entry name" value="T6A_YeaZ"/>
    <property type="match status" value="1"/>
</dbReference>
<evidence type="ECO:0000256" key="2">
    <source>
        <dbReference type="ARBA" id="ARBA00022490"/>
    </source>
</evidence>
<dbReference type="CDD" id="cd04301">
    <property type="entry name" value="NAT_SF"/>
    <property type="match status" value="1"/>
</dbReference>
<dbReference type="GO" id="GO:0008080">
    <property type="term" value="F:N-acetyltransferase activity"/>
    <property type="evidence" value="ECO:0007669"/>
    <property type="project" value="InterPro"/>
</dbReference>
<dbReference type="PANTHER" id="PTHR43420">
    <property type="entry name" value="ACETYLTRANSFERASE"/>
    <property type="match status" value="1"/>
</dbReference>
<evidence type="ECO:0000256" key="3">
    <source>
        <dbReference type="ARBA" id="ARBA00022679"/>
    </source>
</evidence>
<keyword evidence="2" id="KW-0963">Cytoplasm</keyword>
<dbReference type="InterPro" id="IPR043129">
    <property type="entry name" value="ATPase_NBD"/>
</dbReference>
<dbReference type="Pfam" id="PF00814">
    <property type="entry name" value="TsaD"/>
    <property type="match status" value="1"/>
</dbReference>
<dbReference type="CDD" id="cd24032">
    <property type="entry name" value="ASKHA_NBD_TsaB"/>
    <property type="match status" value="1"/>
</dbReference>
<dbReference type="InterPro" id="IPR006464">
    <property type="entry name" value="AcTrfase_RimI/Ard1"/>
</dbReference>
<name>A0A6L5XAU9_9FIRM</name>
<dbReference type="InterPro" id="IPR022496">
    <property type="entry name" value="T6A_TsaB"/>
</dbReference>
<dbReference type="Gene3D" id="3.30.420.40">
    <property type="match status" value="2"/>
</dbReference>
<feature type="domain" description="N-acetyltransferase" evidence="5">
    <location>
        <begin position="251"/>
        <end position="397"/>
    </location>
</feature>
<organism evidence="6 7">
    <name type="scientific">Porcincola intestinalis</name>
    <dbReference type="NCBI Taxonomy" id="2606632"/>
    <lineage>
        <taxon>Bacteria</taxon>
        <taxon>Bacillati</taxon>
        <taxon>Bacillota</taxon>
        <taxon>Clostridia</taxon>
        <taxon>Lachnospirales</taxon>
        <taxon>Lachnospiraceae</taxon>
        <taxon>Porcincola</taxon>
    </lineage>
</organism>
<dbReference type="PROSITE" id="PS51186">
    <property type="entry name" value="GNAT"/>
    <property type="match status" value="1"/>
</dbReference>
<dbReference type="InterPro" id="IPR000182">
    <property type="entry name" value="GNAT_dom"/>
</dbReference>
<keyword evidence="7" id="KW-1185">Reference proteome</keyword>
<dbReference type="PANTHER" id="PTHR43420:SF44">
    <property type="entry name" value="ACETYLTRANSFERASE YPEA"/>
    <property type="match status" value="1"/>
</dbReference>
<protein>
    <submittedName>
        <fullName evidence="6">tRNA (Adenosine(37)-N6)-threonylcarbamoyltransferase complex dimerization subunit type 1 TsaB</fullName>
    </submittedName>
</protein>
<dbReference type="SUPFAM" id="SSF53067">
    <property type="entry name" value="Actin-like ATPase domain"/>
    <property type="match status" value="2"/>
</dbReference>
<dbReference type="EMBL" id="VULZ01000013">
    <property type="protein sequence ID" value="MSS15662.1"/>
    <property type="molecule type" value="Genomic_DNA"/>
</dbReference>
<evidence type="ECO:0000256" key="1">
    <source>
        <dbReference type="ARBA" id="ARBA00005395"/>
    </source>
</evidence>
<comment type="similarity">
    <text evidence="1">Belongs to the acetyltransferase family. RimI subfamily.</text>
</comment>
<evidence type="ECO:0000256" key="4">
    <source>
        <dbReference type="ARBA" id="ARBA00023315"/>
    </source>
</evidence>
<accession>A0A6L5XAU9</accession>
<evidence type="ECO:0000259" key="5">
    <source>
        <dbReference type="PROSITE" id="PS51186"/>
    </source>
</evidence>
<dbReference type="GO" id="GO:0002949">
    <property type="term" value="P:tRNA threonylcarbamoyladenosine modification"/>
    <property type="evidence" value="ECO:0007669"/>
    <property type="project" value="InterPro"/>
</dbReference>